<dbReference type="Pfam" id="PF13637">
    <property type="entry name" value="Ank_4"/>
    <property type="match status" value="1"/>
</dbReference>
<reference evidence="3" key="2">
    <citation type="journal article" date="2023" name="IMA Fungus">
        <title>Comparative genomic study of the Penicillium genus elucidates a diverse pangenome and 15 lateral gene transfer events.</title>
        <authorList>
            <person name="Petersen C."/>
            <person name="Sorensen T."/>
            <person name="Nielsen M.R."/>
            <person name="Sondergaard T.E."/>
            <person name="Sorensen J.L."/>
            <person name="Fitzpatrick D.A."/>
            <person name="Frisvad J.C."/>
            <person name="Nielsen K.L."/>
        </authorList>
    </citation>
    <scope>NUCLEOTIDE SEQUENCE</scope>
    <source>
        <strain evidence="3">IBT 26290</strain>
    </source>
</reference>
<accession>A0A9W9HPK7</accession>
<dbReference type="GO" id="GO:0003824">
    <property type="term" value="F:catalytic activity"/>
    <property type="evidence" value="ECO:0007669"/>
    <property type="project" value="InterPro"/>
</dbReference>
<dbReference type="PROSITE" id="PS50297">
    <property type="entry name" value="ANK_REP_REGION"/>
    <property type="match status" value="6"/>
</dbReference>
<proteinExistence type="predicted"/>
<feature type="repeat" description="ANK" evidence="1">
    <location>
        <begin position="465"/>
        <end position="497"/>
    </location>
</feature>
<sequence>MPPRTLSHEAYRVGWISPLEVEQIAAMLMLDEEHKPLPQMPADHNVYKLGSINNHNVVIAGLHQPGNCPAATVVAQMRMTFPNLRYGLLVGIGGGVPIKTDNGMIQLGHIVVSKPTSTHSGVIQYDHGRAREGHFERIGTLTPPPVALLNAAQSLSVQRAIVDRDPIWEDIKRTQTSRRRLSRFISPGITNDHLHQSDYIHQQAGVSCEDGGCDPGQRIERAMDNSEEPFIVVHRGTIASGELVVKDAKLRDRLGKQHGLLCFEMEAAGALANFPCLVIRGISDYCDSHKNDQWHGYAAAVAAAYARRLFFHLPIEVTQKLQRDSAASGEETVPHDGQYGQGGPGYNSRQTSRPVDSGPKTVIFGASDNSNPRSAQNYETNIAQTANLDDRTLVGLLHRAGFHARTLHEAVKNGLVEVLLKDGADVTSPDDDGWAPINLAAGSGHETVTRLLIEKGADLEAKTKLGNTPLLVAALMGHEAVVRLLLSKGADIEAKDKIGDTALLLAVHKGHEAVAKLLVESGANLEAQNKDGDTPLLLALHRGHEAVASLLVEQGANLEVKDNYSRTPLLLAAKNGLETMTRLLLEKDANVDTKDVFGDTSLLLAAENGHEAVVRLLVGTGANCDGCVEVTKAETRTAGRYRQSYPYHTRFA</sequence>
<dbReference type="PANTHER" id="PTHR46082:SF11">
    <property type="entry name" value="AAA+ ATPASE DOMAIN-CONTAINING PROTEIN-RELATED"/>
    <property type="match status" value="1"/>
</dbReference>
<evidence type="ECO:0000256" key="2">
    <source>
        <dbReference type="SAM" id="MobiDB-lite"/>
    </source>
</evidence>
<dbReference type="GO" id="GO:0009116">
    <property type="term" value="P:nucleoside metabolic process"/>
    <property type="evidence" value="ECO:0007669"/>
    <property type="project" value="InterPro"/>
</dbReference>
<keyword evidence="1" id="KW-0040">ANK repeat</keyword>
<dbReference type="SUPFAM" id="SSF53167">
    <property type="entry name" value="Purine and uridine phosphorylases"/>
    <property type="match status" value="1"/>
</dbReference>
<dbReference type="RefSeq" id="XP_056538946.1">
    <property type="nucleotide sequence ID" value="XM_056691240.1"/>
</dbReference>
<dbReference type="InterPro" id="IPR036770">
    <property type="entry name" value="Ankyrin_rpt-contain_sf"/>
</dbReference>
<feature type="repeat" description="ANK" evidence="1">
    <location>
        <begin position="432"/>
        <end position="464"/>
    </location>
</feature>
<dbReference type="PANTHER" id="PTHR46082">
    <property type="entry name" value="ATP/GTP-BINDING PROTEIN-RELATED"/>
    <property type="match status" value="1"/>
</dbReference>
<keyword evidence="4" id="KW-1185">Reference proteome</keyword>
<comment type="caution">
    <text evidence="3">The sequence shown here is derived from an EMBL/GenBank/DDBJ whole genome shotgun (WGS) entry which is preliminary data.</text>
</comment>
<feature type="repeat" description="ANK" evidence="1">
    <location>
        <begin position="498"/>
        <end position="530"/>
    </location>
</feature>
<dbReference type="InterPro" id="IPR002110">
    <property type="entry name" value="Ankyrin_rpt"/>
</dbReference>
<dbReference type="AlphaFoldDB" id="A0A9W9HPK7"/>
<dbReference type="EMBL" id="JAPQKN010000007">
    <property type="protein sequence ID" value="KAJ5152638.1"/>
    <property type="molecule type" value="Genomic_DNA"/>
</dbReference>
<reference evidence="3" key="1">
    <citation type="submission" date="2022-11" db="EMBL/GenBank/DDBJ databases">
        <authorList>
            <person name="Petersen C."/>
        </authorList>
    </citation>
    <scope>NUCLEOTIDE SEQUENCE</scope>
    <source>
        <strain evidence="3">IBT 26290</strain>
    </source>
</reference>
<dbReference type="GeneID" id="81430416"/>
<feature type="region of interest" description="Disordered" evidence="2">
    <location>
        <begin position="324"/>
        <end position="375"/>
    </location>
</feature>
<dbReference type="InterPro" id="IPR053137">
    <property type="entry name" value="NLR-like"/>
</dbReference>
<dbReference type="SUPFAM" id="SSF48403">
    <property type="entry name" value="Ankyrin repeat"/>
    <property type="match status" value="1"/>
</dbReference>
<dbReference type="PROSITE" id="PS50088">
    <property type="entry name" value="ANK_REPEAT"/>
    <property type="match status" value="6"/>
</dbReference>
<dbReference type="Pfam" id="PF12796">
    <property type="entry name" value="Ank_2"/>
    <property type="match status" value="2"/>
</dbReference>
<evidence type="ECO:0000313" key="4">
    <source>
        <dbReference type="Proteomes" id="UP001149163"/>
    </source>
</evidence>
<evidence type="ECO:0000313" key="3">
    <source>
        <dbReference type="EMBL" id="KAJ5152638.1"/>
    </source>
</evidence>
<gene>
    <name evidence="3" type="ORF">N7482_009116</name>
</gene>
<dbReference type="Proteomes" id="UP001149163">
    <property type="component" value="Unassembled WGS sequence"/>
</dbReference>
<dbReference type="Gene3D" id="3.40.50.1580">
    <property type="entry name" value="Nucleoside phosphorylase domain"/>
    <property type="match status" value="1"/>
</dbReference>
<dbReference type="OrthoDB" id="1577640at2759"/>
<name>A0A9W9HPK7_9EURO</name>
<dbReference type="InterPro" id="IPR035994">
    <property type="entry name" value="Nucleoside_phosphorylase_sf"/>
</dbReference>
<dbReference type="PRINTS" id="PR01415">
    <property type="entry name" value="ANKYRIN"/>
</dbReference>
<feature type="repeat" description="ANK" evidence="1">
    <location>
        <begin position="564"/>
        <end position="596"/>
    </location>
</feature>
<feature type="repeat" description="ANK" evidence="1">
    <location>
        <begin position="597"/>
        <end position="623"/>
    </location>
</feature>
<dbReference type="Gene3D" id="1.25.40.20">
    <property type="entry name" value="Ankyrin repeat-containing domain"/>
    <property type="match status" value="3"/>
</dbReference>
<evidence type="ECO:0000256" key="1">
    <source>
        <dbReference type="PROSITE-ProRule" id="PRU00023"/>
    </source>
</evidence>
<feature type="repeat" description="ANK" evidence="1">
    <location>
        <begin position="531"/>
        <end position="563"/>
    </location>
</feature>
<dbReference type="SMART" id="SM00248">
    <property type="entry name" value="ANK"/>
    <property type="match status" value="6"/>
</dbReference>
<organism evidence="3 4">
    <name type="scientific">Penicillium canariense</name>
    <dbReference type="NCBI Taxonomy" id="189055"/>
    <lineage>
        <taxon>Eukaryota</taxon>
        <taxon>Fungi</taxon>
        <taxon>Dikarya</taxon>
        <taxon>Ascomycota</taxon>
        <taxon>Pezizomycotina</taxon>
        <taxon>Eurotiomycetes</taxon>
        <taxon>Eurotiomycetidae</taxon>
        <taxon>Eurotiales</taxon>
        <taxon>Aspergillaceae</taxon>
        <taxon>Penicillium</taxon>
    </lineage>
</organism>
<protein>
    <submittedName>
        <fullName evidence="3">Nucleoside phosphorylase domain-containing protein</fullName>
    </submittedName>
</protein>